<reference evidence="1" key="1">
    <citation type="submission" date="2022-02" db="EMBL/GenBank/DDBJ databases">
        <title>Characterization of Tn125 harboring carbapenem-resistant Acinetobacter bereziniae clinical isolates.</title>
        <authorList>
            <person name="Wong N.-K."/>
            <person name="Pan Q."/>
        </authorList>
    </citation>
    <scope>NUCLEOTIDE SEQUENCE</scope>
    <source>
        <strain evidence="1">GD03393</strain>
    </source>
</reference>
<dbReference type="Pfam" id="PF00425">
    <property type="entry name" value="Chorismate_bind"/>
    <property type="match status" value="1"/>
</dbReference>
<dbReference type="PROSITE" id="PS51257">
    <property type="entry name" value="PROKAR_LIPOPROTEIN"/>
    <property type="match status" value="1"/>
</dbReference>
<organism evidence="1 2">
    <name type="scientific">Acinetobacter bereziniae</name>
    <name type="common">Acinetobacter genomosp. 10</name>
    <dbReference type="NCBI Taxonomy" id="106648"/>
    <lineage>
        <taxon>Bacteria</taxon>
        <taxon>Pseudomonadati</taxon>
        <taxon>Pseudomonadota</taxon>
        <taxon>Gammaproteobacteria</taxon>
        <taxon>Moraxellales</taxon>
        <taxon>Moraxellaceae</taxon>
        <taxon>Acinetobacter</taxon>
    </lineage>
</organism>
<accession>A0A8I1DHU3</accession>
<dbReference type="GO" id="GO:0046820">
    <property type="term" value="F:4-amino-4-deoxychorismate synthase activity"/>
    <property type="evidence" value="ECO:0007669"/>
    <property type="project" value="TreeGrafter"/>
</dbReference>
<proteinExistence type="predicted"/>
<dbReference type="SUPFAM" id="SSF56322">
    <property type="entry name" value="ADC synthase"/>
    <property type="match status" value="1"/>
</dbReference>
<dbReference type="InterPro" id="IPR019999">
    <property type="entry name" value="Anth_synth_I-like"/>
</dbReference>
<dbReference type="PRINTS" id="PR00095">
    <property type="entry name" value="ANTSNTHASEI"/>
</dbReference>
<evidence type="ECO:0000313" key="2">
    <source>
        <dbReference type="Proteomes" id="UP000644140"/>
    </source>
</evidence>
<dbReference type="Gene3D" id="3.60.120.10">
    <property type="entry name" value="Anthranilate synthase"/>
    <property type="match status" value="1"/>
</dbReference>
<dbReference type="AlphaFoldDB" id="A0A8I1DHU3"/>
<dbReference type="EMBL" id="CP092085">
    <property type="protein sequence ID" value="UUN98653.1"/>
    <property type="molecule type" value="Genomic_DNA"/>
</dbReference>
<dbReference type="Proteomes" id="UP000644140">
    <property type="component" value="Chromosome"/>
</dbReference>
<dbReference type="InterPro" id="IPR015890">
    <property type="entry name" value="Chorismate_C"/>
</dbReference>
<dbReference type="InterPro" id="IPR005801">
    <property type="entry name" value="ADC_synthase"/>
</dbReference>
<protein>
    <submittedName>
        <fullName evidence="1">Anthranilate synthase component I family protein</fullName>
    </submittedName>
</protein>
<evidence type="ECO:0000313" key="1">
    <source>
        <dbReference type="EMBL" id="UUN98653.1"/>
    </source>
</evidence>
<dbReference type="PANTHER" id="PTHR11236:SF50">
    <property type="entry name" value="AMINODEOXYCHORISMATE SYNTHASE COMPONENT 1"/>
    <property type="match status" value="1"/>
</dbReference>
<sequence length="446" mass="50787">MFRKLLHFPSNSIATVLHQLHSLFGCVYLKNSGQDVIAFLPEKYCISTSQQYETYTRTDFSNYQKDQNTNKFDHFFSFNPLSSSDSVENFQGGYIGFIDYNYASAQHIDSATKAQPNFYMGEYQTFIHIENQQLVFCSLETCAEEFFTFVQNLLHTDQAPSTFKLNTLCQAMWTKQDYARAFTQVQEYIKAGDCYQINLTQEFSAKAQGLLLDTAERFWKLTDAPYSGYLKLDDFELLSCSPELFIDFKAERKIITKPIKGTMPRYDDPDLDQQSKDRLIHSQKDQAENVMIVDLLRNDLSVYAETGSVKTPKLFNIESFNQVHHMVSEVTAILKPEVNPLDVLLTALPGGSITGAPKIRAMQIIEELECAPRGAYCGSLGYFNFDGTGSWNILIRSIQKHQNDVSVWAGGGITIASDCDAEYQECFDKVSAMLDLLNTWYQPEDQ</sequence>
<dbReference type="RefSeq" id="WP_151780643.1">
    <property type="nucleotide sequence ID" value="NZ_BKNL01000003.1"/>
</dbReference>
<gene>
    <name evidence="1" type="ORF">I9054_004145</name>
</gene>
<name>A0A8I1DHU3_ACIBZ</name>
<dbReference type="GO" id="GO:0000162">
    <property type="term" value="P:L-tryptophan biosynthetic process"/>
    <property type="evidence" value="ECO:0007669"/>
    <property type="project" value="TreeGrafter"/>
</dbReference>
<dbReference type="PANTHER" id="PTHR11236">
    <property type="entry name" value="AMINOBENZOATE/ANTHRANILATE SYNTHASE"/>
    <property type="match status" value="1"/>
</dbReference>